<name>A0ABN1R1B5_9ACTN</name>
<dbReference type="Proteomes" id="UP001501578">
    <property type="component" value="Unassembled WGS sequence"/>
</dbReference>
<evidence type="ECO:0000313" key="2">
    <source>
        <dbReference type="EMBL" id="GAA0950496.1"/>
    </source>
</evidence>
<reference evidence="2 3" key="1">
    <citation type="journal article" date="2019" name="Int. J. Syst. Evol. Microbiol.">
        <title>The Global Catalogue of Microorganisms (GCM) 10K type strain sequencing project: providing services to taxonomists for standard genome sequencing and annotation.</title>
        <authorList>
            <consortium name="The Broad Institute Genomics Platform"/>
            <consortium name="The Broad Institute Genome Sequencing Center for Infectious Disease"/>
            <person name="Wu L."/>
            <person name="Ma J."/>
        </authorList>
    </citation>
    <scope>NUCLEOTIDE SEQUENCE [LARGE SCALE GENOMIC DNA]</scope>
    <source>
        <strain evidence="2 3">JCM 11136</strain>
    </source>
</reference>
<dbReference type="EMBL" id="BAAAHQ010000046">
    <property type="protein sequence ID" value="GAA0950496.1"/>
    <property type="molecule type" value="Genomic_DNA"/>
</dbReference>
<proteinExistence type="predicted"/>
<feature type="compositionally biased region" description="Basic and acidic residues" evidence="1">
    <location>
        <begin position="28"/>
        <end position="42"/>
    </location>
</feature>
<accession>A0ABN1R1B5</accession>
<comment type="caution">
    <text evidence="2">The sequence shown here is derived from an EMBL/GenBank/DDBJ whole genome shotgun (WGS) entry which is preliminary data.</text>
</comment>
<evidence type="ECO:0000256" key="1">
    <source>
        <dbReference type="SAM" id="MobiDB-lite"/>
    </source>
</evidence>
<protein>
    <submittedName>
        <fullName evidence="2">Uncharacterized protein</fullName>
    </submittedName>
</protein>
<gene>
    <name evidence="2" type="ORF">GCM10009560_70000</name>
</gene>
<feature type="region of interest" description="Disordered" evidence="1">
    <location>
        <begin position="25"/>
        <end position="55"/>
    </location>
</feature>
<organism evidence="2 3">
    <name type="scientific">Nonomuraea longicatena</name>
    <dbReference type="NCBI Taxonomy" id="83682"/>
    <lineage>
        <taxon>Bacteria</taxon>
        <taxon>Bacillati</taxon>
        <taxon>Actinomycetota</taxon>
        <taxon>Actinomycetes</taxon>
        <taxon>Streptosporangiales</taxon>
        <taxon>Streptosporangiaceae</taxon>
        <taxon>Nonomuraea</taxon>
    </lineage>
</organism>
<evidence type="ECO:0000313" key="3">
    <source>
        <dbReference type="Proteomes" id="UP001501578"/>
    </source>
</evidence>
<keyword evidence="3" id="KW-1185">Reference proteome</keyword>
<sequence length="55" mass="6087">MRNPHTQHLLARFVVPGRRLARILGDSDSERRSTATAERIDSEGPGNSERGGQET</sequence>